<gene>
    <name evidence="1" type="ORF">BANT918_00416</name>
</gene>
<organism evidence="1 2">
    <name type="scientific">Brevibacterium antiquum CNRZ 918</name>
    <dbReference type="NCBI Taxonomy" id="1255637"/>
    <lineage>
        <taxon>Bacteria</taxon>
        <taxon>Bacillati</taxon>
        <taxon>Actinomycetota</taxon>
        <taxon>Actinomycetes</taxon>
        <taxon>Micrococcales</taxon>
        <taxon>Brevibacteriaceae</taxon>
        <taxon>Brevibacterium</taxon>
    </lineage>
</organism>
<dbReference type="PANTHER" id="PTHR37694">
    <property type="entry name" value="SLR8022 PROTEIN"/>
    <property type="match status" value="1"/>
</dbReference>
<name>A0A2H1HSI7_9MICO</name>
<dbReference type="SUPFAM" id="SSF51182">
    <property type="entry name" value="RmlC-like cupins"/>
    <property type="match status" value="1"/>
</dbReference>
<protein>
    <recommendedName>
        <fullName evidence="3">LuxR family transcriptional regulator</fullName>
    </recommendedName>
</protein>
<evidence type="ECO:0000313" key="2">
    <source>
        <dbReference type="Proteomes" id="UP000234433"/>
    </source>
</evidence>
<dbReference type="OrthoDB" id="5190473at2"/>
<dbReference type="CDD" id="cd02230">
    <property type="entry name" value="cupin_HP0902-like"/>
    <property type="match status" value="1"/>
</dbReference>
<reference evidence="1 2" key="1">
    <citation type="submission" date="2017-03" db="EMBL/GenBank/DDBJ databases">
        <authorList>
            <person name="Afonso C.L."/>
            <person name="Miller P.J."/>
            <person name="Scott M.A."/>
            <person name="Spackman E."/>
            <person name="Goraichik I."/>
            <person name="Dimitrov K.M."/>
            <person name="Suarez D.L."/>
            <person name="Swayne D.E."/>
        </authorList>
    </citation>
    <scope>NUCLEOTIDE SEQUENCE [LARGE SCALE GENOMIC DNA]</scope>
    <source>
        <strain evidence="1 2">CNRZ 918</strain>
    </source>
</reference>
<sequence>MADNSTAHNLGGLAAELLVKAKAARSGRSAQGVYGGKYLKQALLALTSGSQLAEHEAPPEATLQVVRGRLTLSTRDESWELAAGDLMAIPPQRHSVTAIEDSAFLLTIRMDVNGE</sequence>
<dbReference type="RefSeq" id="WP_101618734.1">
    <property type="nucleotide sequence ID" value="NZ_FXZD01000001.1"/>
</dbReference>
<accession>A0A2H1HSI7</accession>
<dbReference type="PANTHER" id="PTHR37694:SF1">
    <property type="entry name" value="SLR8022 PROTEIN"/>
    <property type="match status" value="1"/>
</dbReference>
<dbReference type="AlphaFoldDB" id="A0A2H1HSI7"/>
<evidence type="ECO:0008006" key="3">
    <source>
        <dbReference type="Google" id="ProtNLM"/>
    </source>
</evidence>
<dbReference type="InterPro" id="IPR011051">
    <property type="entry name" value="RmlC_Cupin_sf"/>
</dbReference>
<dbReference type="Gene3D" id="2.60.120.10">
    <property type="entry name" value="Jelly Rolls"/>
    <property type="match status" value="1"/>
</dbReference>
<proteinExistence type="predicted"/>
<evidence type="ECO:0000313" key="1">
    <source>
        <dbReference type="EMBL" id="SMX65879.1"/>
    </source>
</evidence>
<dbReference type="Proteomes" id="UP000234433">
    <property type="component" value="Unassembled WGS sequence"/>
</dbReference>
<dbReference type="EMBL" id="FXZD01000001">
    <property type="protein sequence ID" value="SMX65879.1"/>
    <property type="molecule type" value="Genomic_DNA"/>
</dbReference>
<dbReference type="InterPro" id="IPR014710">
    <property type="entry name" value="RmlC-like_jellyroll"/>
</dbReference>